<dbReference type="AlphaFoldDB" id="A0A5B8NR01"/>
<name>A0A5B8NR01_9CHRO</name>
<gene>
    <name evidence="1" type="ORF">FRE64_16425</name>
</gene>
<evidence type="ECO:0000313" key="2">
    <source>
        <dbReference type="Proteomes" id="UP000318453"/>
    </source>
</evidence>
<dbReference type="Proteomes" id="UP000318453">
    <property type="component" value="Plasmid pEu1"/>
</dbReference>
<keyword evidence="1" id="KW-0614">Plasmid</keyword>
<protein>
    <submittedName>
        <fullName evidence="1">Uncharacterized protein</fullName>
    </submittedName>
</protein>
<dbReference type="RefSeq" id="WP_146297550.1">
    <property type="nucleotide sequence ID" value="NZ_CP042327.1"/>
</dbReference>
<proteinExistence type="predicted"/>
<geneLocation type="plasmid" evidence="2">
    <name>peu1</name>
</geneLocation>
<organism evidence="1 2">
    <name type="scientific">Euhalothece natronophila Z-M001</name>
    <dbReference type="NCBI Taxonomy" id="522448"/>
    <lineage>
        <taxon>Bacteria</taxon>
        <taxon>Bacillati</taxon>
        <taxon>Cyanobacteriota</taxon>
        <taxon>Cyanophyceae</taxon>
        <taxon>Oscillatoriophycideae</taxon>
        <taxon>Chroococcales</taxon>
        <taxon>Halothecacae</taxon>
        <taxon>Halothece cluster</taxon>
        <taxon>Euhalothece</taxon>
    </lineage>
</organism>
<evidence type="ECO:0000313" key="1">
    <source>
        <dbReference type="EMBL" id="QDZ41632.1"/>
    </source>
</evidence>
<sequence>MGGGSHSPTSNPQQRYRATKVLLDQLRKQLALDAELLQRDRLERLQQETGQVLNDNWKIDPSENLRTAKWATEELCELLEANRQEIESGELVVYLIDECHLLWGDVCGYGWERLKKG</sequence>
<accession>A0A5B8NR01</accession>
<dbReference type="EMBL" id="CP042327">
    <property type="protein sequence ID" value="QDZ41632.1"/>
    <property type="molecule type" value="Genomic_DNA"/>
</dbReference>
<reference evidence="1" key="1">
    <citation type="submission" date="2019-08" db="EMBL/GenBank/DDBJ databases">
        <title>Carotenoids and Carotenoid Binding Proteins in the Halophilic Cyanobacterium Euhalothece sp. ZM00.</title>
        <authorList>
            <person name="Cho S.M."/>
            <person name="Song J.Y."/>
            <person name="Park Y.-I."/>
        </authorList>
    </citation>
    <scope>NUCLEOTIDE SEQUENCE [LARGE SCALE GENOMIC DNA]</scope>
    <source>
        <strain evidence="1">Z-M001</strain>
        <plasmid evidence="1">pEu1</plasmid>
    </source>
</reference>
<dbReference type="KEGG" id="enn:FRE64_16425"/>
<keyword evidence="2" id="KW-1185">Reference proteome</keyword>
<dbReference type="OrthoDB" id="9774462at2"/>